<dbReference type="AlphaFoldDB" id="A0A507BV17"/>
<evidence type="ECO:0000313" key="14">
    <source>
        <dbReference type="EMBL" id="TPX31031.1"/>
    </source>
</evidence>
<gene>
    <name evidence="14" type="ORF">SmJEL517_g05543</name>
</gene>
<dbReference type="GO" id="GO:0003723">
    <property type="term" value="F:RNA binding"/>
    <property type="evidence" value="ECO:0007669"/>
    <property type="project" value="InterPro"/>
</dbReference>
<dbReference type="Proteomes" id="UP000319731">
    <property type="component" value="Unassembled WGS sequence"/>
</dbReference>
<comment type="caution">
    <text evidence="14">The sequence shown here is derived from an EMBL/GenBank/DDBJ whole genome shotgun (WGS) entry which is preliminary data.</text>
</comment>
<evidence type="ECO:0000256" key="6">
    <source>
        <dbReference type="ARBA" id="ARBA00037784"/>
    </source>
</evidence>
<dbReference type="EC" id="3.5.4.34" evidence="8"/>
<feature type="region of interest" description="Disordered" evidence="12">
    <location>
        <begin position="176"/>
        <end position="254"/>
    </location>
</feature>
<keyword evidence="2" id="KW-0479">Metal-binding</keyword>
<evidence type="ECO:0000256" key="9">
    <source>
        <dbReference type="ARBA" id="ARBA00040502"/>
    </source>
</evidence>
<evidence type="ECO:0000259" key="13">
    <source>
        <dbReference type="PROSITE" id="PS50141"/>
    </source>
</evidence>
<dbReference type="SMART" id="SM00552">
    <property type="entry name" value="ADEAMc"/>
    <property type="match status" value="1"/>
</dbReference>
<comment type="catalytic activity">
    <reaction evidence="11">
        <text>adenosine(37) in tRNA(Ala) + H2O + H(+) = inosine(37) in tRNA(Ala) + NH4(+)</text>
        <dbReference type="Rhea" id="RHEA:50968"/>
        <dbReference type="Rhea" id="RHEA-COMP:12855"/>
        <dbReference type="Rhea" id="RHEA-COMP:12856"/>
        <dbReference type="ChEBI" id="CHEBI:15377"/>
        <dbReference type="ChEBI" id="CHEBI:15378"/>
        <dbReference type="ChEBI" id="CHEBI:28938"/>
        <dbReference type="ChEBI" id="CHEBI:74411"/>
        <dbReference type="ChEBI" id="CHEBI:82852"/>
        <dbReference type="EC" id="3.5.4.34"/>
    </reaction>
</comment>
<evidence type="ECO:0000256" key="2">
    <source>
        <dbReference type="ARBA" id="ARBA00022723"/>
    </source>
</evidence>
<dbReference type="InterPro" id="IPR002466">
    <property type="entry name" value="A_deamin"/>
</dbReference>
<dbReference type="PROSITE" id="PS50141">
    <property type="entry name" value="A_DEAMIN_EDITASE"/>
    <property type="match status" value="1"/>
</dbReference>
<organism evidence="14 15">
    <name type="scientific">Synchytrium microbalum</name>
    <dbReference type="NCBI Taxonomy" id="1806994"/>
    <lineage>
        <taxon>Eukaryota</taxon>
        <taxon>Fungi</taxon>
        <taxon>Fungi incertae sedis</taxon>
        <taxon>Chytridiomycota</taxon>
        <taxon>Chytridiomycota incertae sedis</taxon>
        <taxon>Chytridiomycetes</taxon>
        <taxon>Synchytriales</taxon>
        <taxon>Synchytriaceae</taxon>
        <taxon>Synchytrium</taxon>
    </lineage>
</organism>
<evidence type="ECO:0000256" key="10">
    <source>
        <dbReference type="ARBA" id="ARBA00041760"/>
    </source>
</evidence>
<dbReference type="EMBL" id="QEAO01000052">
    <property type="protein sequence ID" value="TPX31031.1"/>
    <property type="molecule type" value="Genomic_DNA"/>
</dbReference>
<evidence type="ECO:0000256" key="12">
    <source>
        <dbReference type="SAM" id="MobiDB-lite"/>
    </source>
</evidence>
<evidence type="ECO:0000256" key="11">
    <source>
        <dbReference type="ARBA" id="ARBA00047635"/>
    </source>
</evidence>
<keyword evidence="4" id="KW-0862">Zinc</keyword>
<evidence type="ECO:0000256" key="3">
    <source>
        <dbReference type="ARBA" id="ARBA00022801"/>
    </source>
</evidence>
<evidence type="ECO:0000256" key="4">
    <source>
        <dbReference type="ARBA" id="ARBA00022833"/>
    </source>
</evidence>
<protein>
    <recommendedName>
        <fullName evidence="9">tRNA-specific adenosine deaminase 1</fullName>
        <ecNumber evidence="8">3.5.4.34</ecNumber>
    </recommendedName>
    <alternativeName>
        <fullName evidence="10">tRNA-specific adenosine-37 deaminase</fullName>
    </alternativeName>
</protein>
<dbReference type="STRING" id="1806994.A0A507BV17"/>
<dbReference type="Pfam" id="PF02137">
    <property type="entry name" value="A_deamin"/>
    <property type="match status" value="1"/>
</dbReference>
<keyword evidence="15" id="KW-1185">Reference proteome</keyword>
<keyword evidence="3" id="KW-0378">Hydrolase</keyword>
<dbReference type="RefSeq" id="XP_031022561.1">
    <property type="nucleotide sequence ID" value="XM_031171469.1"/>
</dbReference>
<evidence type="ECO:0000313" key="15">
    <source>
        <dbReference type="Proteomes" id="UP000319731"/>
    </source>
</evidence>
<feature type="region of interest" description="Disordered" evidence="12">
    <location>
        <begin position="509"/>
        <end position="529"/>
    </location>
</feature>
<proteinExistence type="inferred from homology"/>
<comment type="function">
    <text evidence="6">Specifically deaminates adenosine-37 to inosine in tRNA-Ala.</text>
</comment>
<dbReference type="GO" id="GO:0008033">
    <property type="term" value="P:tRNA processing"/>
    <property type="evidence" value="ECO:0007669"/>
    <property type="project" value="UniProtKB-KW"/>
</dbReference>
<feature type="domain" description="A to I editase" evidence="13">
    <location>
        <begin position="77"/>
        <end position="500"/>
    </location>
</feature>
<reference evidence="14 15" key="1">
    <citation type="journal article" date="2019" name="Sci. Rep.">
        <title>Comparative genomics of chytrid fungi reveal insights into the obligate biotrophic and pathogenic lifestyle of Synchytrium endobioticum.</title>
        <authorList>
            <person name="van de Vossenberg B.T.L.H."/>
            <person name="Warris S."/>
            <person name="Nguyen H.D.T."/>
            <person name="van Gent-Pelzer M.P.E."/>
            <person name="Joly D.L."/>
            <person name="van de Geest H.C."/>
            <person name="Bonants P.J.M."/>
            <person name="Smith D.S."/>
            <person name="Levesque C.A."/>
            <person name="van der Lee T.A.J."/>
        </authorList>
    </citation>
    <scope>NUCLEOTIDE SEQUENCE [LARGE SCALE GENOMIC DNA]</scope>
    <source>
        <strain evidence="14 15">JEL517</strain>
    </source>
</reference>
<keyword evidence="1" id="KW-0819">tRNA processing</keyword>
<evidence type="ECO:0000256" key="5">
    <source>
        <dbReference type="ARBA" id="ARBA00037026"/>
    </source>
</evidence>
<dbReference type="OrthoDB" id="10268011at2759"/>
<name>A0A507BV17_9FUNG</name>
<evidence type="ECO:0000256" key="7">
    <source>
        <dbReference type="ARBA" id="ARBA00038326"/>
    </source>
</evidence>
<feature type="compositionally biased region" description="Polar residues" evidence="12">
    <location>
        <begin position="234"/>
        <end position="249"/>
    </location>
</feature>
<feature type="compositionally biased region" description="Polar residues" evidence="12">
    <location>
        <begin position="510"/>
        <end position="527"/>
    </location>
</feature>
<dbReference type="PANTHER" id="PTHR46516:SF1">
    <property type="entry name" value="TRNA-SPECIFIC ADENOSINE DEAMINASE 1"/>
    <property type="match status" value="1"/>
</dbReference>
<comment type="similarity">
    <text evidence="7">Belongs to the ADAT1 family.</text>
</comment>
<dbReference type="GO" id="GO:0046872">
    <property type="term" value="F:metal ion binding"/>
    <property type="evidence" value="ECO:0007669"/>
    <property type="project" value="UniProtKB-KW"/>
</dbReference>
<accession>A0A507BV17</accession>
<comment type="cofactor">
    <cofactor evidence="5">
        <name>1D-myo-inositol hexakisphosphate</name>
        <dbReference type="ChEBI" id="CHEBI:58130"/>
    </cofactor>
</comment>
<evidence type="ECO:0000256" key="8">
    <source>
        <dbReference type="ARBA" id="ARBA00038940"/>
    </source>
</evidence>
<dbReference type="GeneID" id="42006766"/>
<sequence>MQKKKQFPGRTWRENSWQYDQYHARRVANVVMDTYTKLPAKGKPRTSIDPNDPNPKFEWTVLSAIVIRFGPIYYVAGLGSGTGVLPKSSYSKNGELVHDSHAEVLARRAFVRYMYREMKLALKNESKILKLAPLGSPYTFVMHRWISLHLYSSQAPCGDCSTVSLDQAQSDEARTLNEQKRADHKVKTKGKQPATVDETVSELNKPDAMGYERSYSDDNSSSSTTIKPDLNAKNVDNAQNHDTSSTDDTTAPLARGRMDYQLLGALRTKPGRNDASPTESLSCSDKIARWNVLGLNGAIQSSLVAPMYLSSIIIGDLFHPQSLQRAIFDRVQGITGLPSFYFVHQPSFFHTEVEFPYSRNTVESNAAKTPGASIKPSPNAVAYYPQINYVKHIFFSTPIVDEIVQGRKMGTPKPDRTTYRIKPEFSPFVSRLHMLKALHELLDALPDWVGSDHCILRRLTPQTTYLDLKLVKSDYKSARSCLIQQKFPSWLVSDRELYRFYKNGDRPTVIPNSENGDSTALNDTTGGEDSLIKDDLFDAEWEEALQEKKADPSCVDQMEM</sequence>
<dbReference type="GO" id="GO:0043829">
    <property type="term" value="F:tRNA-specific adenosine-37 deaminase activity"/>
    <property type="evidence" value="ECO:0007669"/>
    <property type="project" value="UniProtKB-EC"/>
</dbReference>
<dbReference type="PANTHER" id="PTHR46516">
    <property type="entry name" value="TRNA-SPECIFIC ADENOSINE DEAMINASE 1"/>
    <property type="match status" value="1"/>
</dbReference>
<evidence type="ECO:0000256" key="1">
    <source>
        <dbReference type="ARBA" id="ARBA00022694"/>
    </source>
</evidence>